<evidence type="ECO:0000313" key="7">
    <source>
        <dbReference type="Proteomes" id="UP000275281"/>
    </source>
</evidence>
<dbReference type="InterPro" id="IPR029000">
    <property type="entry name" value="Cyclophilin-like_dom_sf"/>
</dbReference>
<dbReference type="InterPro" id="IPR002130">
    <property type="entry name" value="Cyclophilin-type_PPIase_dom"/>
</dbReference>
<dbReference type="RefSeq" id="WP_124027777.1">
    <property type="nucleotide sequence ID" value="NZ_JBHRSN010000006.1"/>
</dbReference>
<accession>A0A3N5Y718</accession>
<dbReference type="PANTHER" id="PTHR45625">
    <property type="entry name" value="PEPTIDYL-PROLYL CIS-TRANS ISOMERASE-RELATED"/>
    <property type="match status" value="1"/>
</dbReference>
<evidence type="ECO:0000256" key="2">
    <source>
        <dbReference type="ARBA" id="ARBA00023110"/>
    </source>
</evidence>
<protein>
    <recommendedName>
        <fullName evidence="1">peptidylprolyl isomerase</fullName>
        <ecNumber evidence="1">5.2.1.8</ecNumber>
    </recommendedName>
</protein>
<sequence>MNRLFLLLTLIFIPHCQAFASDQPEPVWRSLDPQNSVLMQLPHGDVVIELAPTFSPNHVNQMKELIRLGVYDNQPFYRVIDGFVAQGGPQDESTHKKATETLTLEGEWSTDSTFTFTPIQENDMFAPVTGFIKGFALGHDPANKTAWLLHCPGVIAMARGNDPDSGTSHFYITIGQATRYLDRLMSIFGRVVYGMEHVHAIQRTQVIEGDTPVEPDEHIRIVSMRMMSDIPEDERIHLEIEDTETAAYQQFLTERRHRTAPFFFKPPPPVLDICQVPVKTRIAND</sequence>
<keyword evidence="3 6" id="KW-0413">Isomerase</keyword>
<dbReference type="EMBL" id="RPOK01000003">
    <property type="protein sequence ID" value="RPJ66419.1"/>
    <property type="molecule type" value="Genomic_DNA"/>
</dbReference>
<feature type="chain" id="PRO_5018302356" description="peptidylprolyl isomerase" evidence="4">
    <location>
        <begin position="21"/>
        <end position="285"/>
    </location>
</feature>
<dbReference type="GO" id="GO:0003755">
    <property type="term" value="F:peptidyl-prolyl cis-trans isomerase activity"/>
    <property type="evidence" value="ECO:0007669"/>
    <property type="project" value="UniProtKB-KW"/>
</dbReference>
<dbReference type="Proteomes" id="UP000275281">
    <property type="component" value="Unassembled WGS sequence"/>
</dbReference>
<dbReference type="SUPFAM" id="SSF50891">
    <property type="entry name" value="Cyclophilin-like"/>
    <property type="match status" value="1"/>
</dbReference>
<keyword evidence="2" id="KW-0697">Rotamase</keyword>
<dbReference type="Pfam" id="PF00160">
    <property type="entry name" value="Pro_isomerase"/>
    <property type="match status" value="1"/>
</dbReference>
<evidence type="ECO:0000256" key="1">
    <source>
        <dbReference type="ARBA" id="ARBA00013194"/>
    </source>
</evidence>
<gene>
    <name evidence="6" type="ORF">DRW07_10005</name>
</gene>
<feature type="domain" description="PPIase cyclophilin-type" evidence="5">
    <location>
        <begin position="42"/>
        <end position="226"/>
    </location>
</feature>
<dbReference type="EC" id="5.2.1.8" evidence="1"/>
<dbReference type="InterPro" id="IPR044666">
    <property type="entry name" value="Cyclophilin_A-like"/>
</dbReference>
<organism evidence="6 7">
    <name type="scientific">Alteromonas sediminis</name>
    <dbReference type="NCBI Taxonomy" id="2259342"/>
    <lineage>
        <taxon>Bacteria</taxon>
        <taxon>Pseudomonadati</taxon>
        <taxon>Pseudomonadota</taxon>
        <taxon>Gammaproteobacteria</taxon>
        <taxon>Alteromonadales</taxon>
        <taxon>Alteromonadaceae</taxon>
        <taxon>Alteromonas/Salinimonas group</taxon>
        <taxon>Alteromonas</taxon>
    </lineage>
</organism>
<reference evidence="6 7" key="1">
    <citation type="submission" date="2018-11" db="EMBL/GenBank/DDBJ databases">
        <authorList>
            <person name="Ye M.-Q."/>
            <person name="Du Z.-J."/>
        </authorList>
    </citation>
    <scope>NUCLEOTIDE SEQUENCE [LARGE SCALE GENOMIC DNA]</scope>
    <source>
        <strain evidence="6 7">U0105</strain>
    </source>
</reference>
<keyword evidence="7" id="KW-1185">Reference proteome</keyword>
<dbReference type="OrthoDB" id="9807797at2"/>
<evidence type="ECO:0000256" key="3">
    <source>
        <dbReference type="ARBA" id="ARBA00023235"/>
    </source>
</evidence>
<dbReference type="Gene3D" id="2.40.100.10">
    <property type="entry name" value="Cyclophilin-like"/>
    <property type="match status" value="1"/>
</dbReference>
<keyword evidence="4" id="KW-0732">Signal</keyword>
<evidence type="ECO:0000259" key="5">
    <source>
        <dbReference type="PROSITE" id="PS50072"/>
    </source>
</evidence>
<proteinExistence type="predicted"/>
<dbReference type="PROSITE" id="PS50072">
    <property type="entry name" value="CSA_PPIASE_2"/>
    <property type="match status" value="1"/>
</dbReference>
<evidence type="ECO:0000313" key="6">
    <source>
        <dbReference type="EMBL" id="RPJ66419.1"/>
    </source>
</evidence>
<dbReference type="AlphaFoldDB" id="A0A3N5Y718"/>
<comment type="caution">
    <text evidence="6">The sequence shown here is derived from an EMBL/GenBank/DDBJ whole genome shotgun (WGS) entry which is preliminary data.</text>
</comment>
<evidence type="ECO:0000256" key="4">
    <source>
        <dbReference type="SAM" id="SignalP"/>
    </source>
</evidence>
<feature type="signal peptide" evidence="4">
    <location>
        <begin position="1"/>
        <end position="20"/>
    </location>
</feature>
<dbReference type="PANTHER" id="PTHR45625:SF4">
    <property type="entry name" value="PEPTIDYLPROLYL ISOMERASE DOMAIN AND WD REPEAT-CONTAINING PROTEIN 1"/>
    <property type="match status" value="1"/>
</dbReference>
<name>A0A3N5Y718_9ALTE</name>